<feature type="transmembrane region" description="Helical" evidence="1">
    <location>
        <begin position="6"/>
        <end position="26"/>
    </location>
</feature>
<dbReference type="GO" id="GO:0004190">
    <property type="term" value="F:aspartic-type endopeptidase activity"/>
    <property type="evidence" value="ECO:0007669"/>
    <property type="project" value="InterPro"/>
</dbReference>
<dbReference type="InterPro" id="IPR005081">
    <property type="entry name" value="SpoIIGA"/>
</dbReference>
<gene>
    <name evidence="2" type="ORF">IAB71_03815</name>
</gene>
<keyword evidence="1" id="KW-1133">Transmembrane helix</keyword>
<evidence type="ECO:0000313" key="3">
    <source>
        <dbReference type="Proteomes" id="UP000824169"/>
    </source>
</evidence>
<comment type="caution">
    <text evidence="2">The sequence shown here is derived from an EMBL/GenBank/DDBJ whole genome shotgun (WGS) entry which is preliminary data.</text>
</comment>
<accession>A0A9D1P3B2</accession>
<dbReference type="Pfam" id="PF03419">
    <property type="entry name" value="Peptidase_U4"/>
    <property type="match status" value="1"/>
</dbReference>
<feature type="transmembrane region" description="Helical" evidence="1">
    <location>
        <begin position="92"/>
        <end position="110"/>
    </location>
</feature>
<keyword evidence="1" id="KW-0812">Transmembrane</keyword>
<dbReference type="AlphaFoldDB" id="A0A9D1P3B2"/>
<evidence type="ECO:0000256" key="1">
    <source>
        <dbReference type="SAM" id="Phobius"/>
    </source>
</evidence>
<dbReference type="EMBL" id="DVOO01000011">
    <property type="protein sequence ID" value="HIV24904.1"/>
    <property type="molecule type" value="Genomic_DNA"/>
</dbReference>
<dbReference type="Proteomes" id="UP000824169">
    <property type="component" value="Unassembled WGS sequence"/>
</dbReference>
<keyword evidence="1" id="KW-0472">Membrane</keyword>
<evidence type="ECO:0000313" key="2">
    <source>
        <dbReference type="EMBL" id="HIV24904.1"/>
    </source>
</evidence>
<protein>
    <submittedName>
        <fullName evidence="2">Sigma-E processing peptidase SpoIIGA</fullName>
    </submittedName>
</protein>
<feature type="transmembrane region" description="Helical" evidence="1">
    <location>
        <begin position="38"/>
        <end position="56"/>
    </location>
</feature>
<proteinExistence type="predicted"/>
<name>A0A9D1P3B2_9FIRM</name>
<dbReference type="GO" id="GO:0030436">
    <property type="term" value="P:asexual sporulation"/>
    <property type="evidence" value="ECO:0007669"/>
    <property type="project" value="InterPro"/>
</dbReference>
<sequence length="285" mass="32045">MYYVLYIDVFFVENLVMDYFLLRTAVRLMRCSATHLRCLAAAAAGSALTCLAVIFIRKYLLLNTILVSVAVTALMVRFGCKIKDKKRFLQGFLCLYLAAFLIGALYRFLIRFAGEAGARGSLLWGAGTYAAVTLLLRIFGILRNRAGKYWKVVLCSGESRKEVKGLYDTGNGLWDATYRRPVSVIRYSLIKDLFSQEIQTELYAFCSWEEMKRPELLAPLHPHFVSFRGVGEAGGMLPALVLDSLYLENGNTSRVISHPVIAIDREHGSSPRSYQMILNPNLINS</sequence>
<organism evidence="2 3">
    <name type="scientific">Candidatus Scatomonas pullistercoris</name>
    <dbReference type="NCBI Taxonomy" id="2840920"/>
    <lineage>
        <taxon>Bacteria</taxon>
        <taxon>Bacillati</taxon>
        <taxon>Bacillota</taxon>
        <taxon>Clostridia</taxon>
        <taxon>Lachnospirales</taxon>
        <taxon>Lachnospiraceae</taxon>
        <taxon>Lachnospiraceae incertae sedis</taxon>
        <taxon>Candidatus Scatomonas</taxon>
    </lineage>
</organism>
<feature type="transmembrane region" description="Helical" evidence="1">
    <location>
        <begin position="122"/>
        <end position="142"/>
    </location>
</feature>
<reference evidence="2" key="2">
    <citation type="journal article" date="2021" name="PeerJ">
        <title>Extensive microbial diversity within the chicken gut microbiome revealed by metagenomics and culture.</title>
        <authorList>
            <person name="Gilroy R."/>
            <person name="Ravi A."/>
            <person name="Getino M."/>
            <person name="Pursley I."/>
            <person name="Horton D.L."/>
            <person name="Alikhan N.F."/>
            <person name="Baker D."/>
            <person name="Gharbi K."/>
            <person name="Hall N."/>
            <person name="Watson M."/>
            <person name="Adriaenssens E.M."/>
            <person name="Foster-Nyarko E."/>
            <person name="Jarju S."/>
            <person name="Secka A."/>
            <person name="Antonio M."/>
            <person name="Oren A."/>
            <person name="Chaudhuri R.R."/>
            <person name="La Ragione R."/>
            <person name="Hildebrand F."/>
            <person name="Pallen M.J."/>
        </authorList>
    </citation>
    <scope>NUCLEOTIDE SEQUENCE</scope>
    <source>
        <strain evidence="2">CHK188-20938</strain>
    </source>
</reference>
<reference evidence="2" key="1">
    <citation type="submission" date="2020-10" db="EMBL/GenBank/DDBJ databases">
        <authorList>
            <person name="Gilroy R."/>
        </authorList>
    </citation>
    <scope>NUCLEOTIDE SEQUENCE</scope>
    <source>
        <strain evidence="2">CHK188-20938</strain>
    </source>
</reference>
<feature type="transmembrane region" description="Helical" evidence="1">
    <location>
        <begin position="62"/>
        <end position="80"/>
    </location>
</feature>
<dbReference type="GO" id="GO:0006508">
    <property type="term" value="P:proteolysis"/>
    <property type="evidence" value="ECO:0007669"/>
    <property type="project" value="InterPro"/>
</dbReference>